<dbReference type="Pfam" id="PF12961">
    <property type="entry name" value="DUF3850"/>
    <property type="match status" value="1"/>
</dbReference>
<dbReference type="InterPro" id="IPR015947">
    <property type="entry name" value="PUA-like_sf"/>
</dbReference>
<feature type="domain" description="DUF3850" evidence="1">
    <location>
        <begin position="7"/>
        <end position="80"/>
    </location>
</feature>
<evidence type="ECO:0000313" key="3">
    <source>
        <dbReference type="Proteomes" id="UP000033633"/>
    </source>
</evidence>
<keyword evidence="3" id="KW-1185">Reference proteome</keyword>
<sequence>MSTVTFHELKIPSANFTDILAGRKTHQLCLNHRQYSVGDVLILRELDENGEETAQEMNSLITHVEYGNATGLEDGWCVLSLANTTPLLGIRLIGYLRDRLKEHCDYTEAAYQIIRKAGSTDTQAKRTVQAGRCWVDEANHFLKKFSVGQ</sequence>
<name>A0A0F5VF90_9GAMM</name>
<organism evidence="2 3">
    <name type="scientific">Photobacterium halotolerans</name>
    <dbReference type="NCBI Taxonomy" id="265726"/>
    <lineage>
        <taxon>Bacteria</taxon>
        <taxon>Pseudomonadati</taxon>
        <taxon>Pseudomonadota</taxon>
        <taxon>Gammaproteobacteria</taxon>
        <taxon>Vibrionales</taxon>
        <taxon>Vibrionaceae</taxon>
        <taxon>Photobacterium</taxon>
    </lineage>
</organism>
<evidence type="ECO:0000313" key="2">
    <source>
        <dbReference type="EMBL" id="KKD00477.1"/>
    </source>
</evidence>
<proteinExistence type="predicted"/>
<dbReference type="STRING" id="265726.KY46_07525"/>
<dbReference type="Gene3D" id="2.30.130.30">
    <property type="entry name" value="Hypothetical protein"/>
    <property type="match status" value="1"/>
</dbReference>
<dbReference type="PATRIC" id="fig|265726.11.peg.3570"/>
<dbReference type="SUPFAM" id="SSF88697">
    <property type="entry name" value="PUA domain-like"/>
    <property type="match status" value="1"/>
</dbReference>
<dbReference type="EMBL" id="JWYV01000004">
    <property type="protein sequence ID" value="KKD00477.1"/>
    <property type="molecule type" value="Genomic_DNA"/>
</dbReference>
<gene>
    <name evidence="2" type="ORF">KY46_07525</name>
</gene>
<accession>A0A0F5VF90</accession>
<dbReference type="RefSeq" id="WP_046220020.1">
    <property type="nucleotide sequence ID" value="NZ_JWYV01000004.1"/>
</dbReference>
<evidence type="ECO:0000259" key="1">
    <source>
        <dbReference type="Pfam" id="PF12961"/>
    </source>
</evidence>
<dbReference type="InterPro" id="IPR039440">
    <property type="entry name" value="DUF3850"/>
</dbReference>
<dbReference type="Proteomes" id="UP000033633">
    <property type="component" value="Unassembled WGS sequence"/>
</dbReference>
<dbReference type="OrthoDB" id="1700487at2"/>
<reference evidence="2 3" key="1">
    <citation type="submission" date="2014-12" db="EMBL/GenBank/DDBJ databases">
        <title>Mercury Reductase activity and rhizosphere competence traits in the genome of root associated Photobacterium halotolerans MELD1.</title>
        <authorList>
            <person name="Mathew D.C."/>
            <person name="Huang C.-C."/>
        </authorList>
    </citation>
    <scope>NUCLEOTIDE SEQUENCE [LARGE SCALE GENOMIC DNA]</scope>
    <source>
        <strain evidence="2 3">MELD1</strain>
    </source>
</reference>
<protein>
    <recommendedName>
        <fullName evidence="1">DUF3850 domain-containing protein</fullName>
    </recommendedName>
</protein>
<comment type="caution">
    <text evidence="2">The sequence shown here is derived from an EMBL/GenBank/DDBJ whole genome shotgun (WGS) entry which is preliminary data.</text>
</comment>
<dbReference type="AlphaFoldDB" id="A0A0F5VF90"/>